<keyword evidence="7" id="KW-0506">mRNA capping</keyword>
<comment type="subcellular location">
    <subcellularLocation>
        <location evidence="1">Host endomembrane system</location>
        <topology evidence="1">Peripheral membrane protein</topology>
    </subcellularLocation>
</comment>
<dbReference type="Gene3D" id="3.40.50.12760">
    <property type="match status" value="1"/>
</dbReference>
<keyword evidence="4" id="KW-0547">Nucleotide-binding</keyword>
<keyword evidence="2" id="KW-0808">Transferase</keyword>
<dbReference type="Gene3D" id="3.40.50.300">
    <property type="entry name" value="P-loop containing nucleotide triphosphate hydrolases"/>
    <property type="match status" value="2"/>
</dbReference>
<dbReference type="GO" id="GO:0006370">
    <property type="term" value="P:7-methylguanosine mRNA capping"/>
    <property type="evidence" value="ECO:0007669"/>
    <property type="project" value="UniProtKB-KW"/>
</dbReference>
<evidence type="ECO:0000313" key="11">
    <source>
        <dbReference type="EMBL" id="AQZ42313.1"/>
    </source>
</evidence>
<sequence>MSVSQTSPGTASFASANNCNASHALQNNTEVTQEKILGVDDFSKNAILDQLRQNTSLDNEELTKNVSNNMLKQLLVSPQTQEIIVGAMLNETVDALNAKCSQQKISVKQRLSKEDQDRLRKSFCMFNLDFSKATDCLGHPFWRAHRSLSERRMLKQAGIKPGSRPAKGYDVVYKDIGGNPTTHLLRGEIFTHTCAPLLSNNDDKRHSSYKEQLRRFSPRKRSACYNMHIEKNSQVICNRTAQNCCIKAEVLIFLHSAYDMSLVDIADAMHRADARVAYGCLHFNPIVLYESKGKLLNGMCFEKRVVNGRVKIRFWYTNDNQEGYEHDFLNYVALLRTFRIASSAKNKRYYNVQFDTTDDDTCFFVIRQSISGDIPRSRPFRVFTNDALSDKMIVYSWHWDTINPGNISASVLSRMRPQRIIVPRKLFYKMCAFADTLPDSKFTVKNILIAGTSFNTREVISGQSIGVVEPIEPAQLKMLAVCVYVLTYISNYECTKSLSLMIDDETRVREESGNGFFSRLFRIGIRLPWNHRVQKFQQKMGKVMDEIKSFEPQLTDQEDLTTGNIKTVFNAIKEFARVERRFDITLDKMCNFLTVEEELDCLSLDSIPCDRGFTSDSPIAELIDPGMVREAVINSLEEVKVVETLYDESAFVAVNCDSDLKIVENTSNGDCVFQSMIDSGVTHTLEPKQMRMKLLNSNYFRNIKDVTSQRRLLECLDGSTQGYGDLVSFLLFSLEFQQGVCIHANGQNLRFGRAPFKHFLIKDNHCSFLKPTHNFDPIPSYTIAGEASPIHYSTNERDKQFELFFGLREQYSRTQYNKRLLAAKHNYCPLSELGDGNYVCRSGLKTAEMFVRYFHKEYESAVSIGGPGGEVQFLTNKGVRVFGITKTDLIDFSPSIRSHLFSQLIGDTYDGDITKECNIVSFRDAVRRFYPSGVCFYGGDVATAADNTALDCPMLSNLISWEILLSCVVLREGGDAYFKVFDLLSDNMPKNVEFLVSVYEKVEIVKLETSRSASTELHLICTGFKLSNETPIDCYNYLLQDNEIVASPVMMNHLMHAQKLIDLHIMTGLREYRRCFNTAGENNEHVNRFPLEKIEGYRNVLCLPQRISAGGIVEGVKRTFRSIYTMSVVKRDFDSELRNYEYVVERVVPPKPAVTSSAPAPVIHRALSAENLLALEIPVAEPVPGLFQSVVKAFATQKPNFEESTEKDRTFTVMGQTGNTGITNISEPFHTTNVPFSIAPKRVATEPAPVIVTPKVETPKADEPDTCRAAMHEFLELQKLTLSCEVSNHARMLHRISSVPLAATFTAKESGTYTYMSYTSAGEMKFRFGCPIGSRTFNKFFFNGKFHPTRDAGNILTAGDNFLFSEYCEIAIESEMIAACESVDVSKFVLPDGAGIVQAAAGCGKTYFVVKNCVPPHLPGASNVLLSTVEGKEDFIRRMEKEYSVVLTQAQKVHIRTLASFLVNHKRNQKSESLFIDEALMSHPGQLFYAIAMSGATDVKFLGDVLQIPYVNRTPAYTTKYHKLASFVPIVETLYVSYRCPTDVAARLDPYYVDYNSTGIGMKSVKYRANTCKLVRLSNDNFPKEQGVQYLTFTQTEKAKLESLKLKVSTVHEFQGKEAKRIIVVRINPFPQEELYLRFNYALVAITRHTEQLTYYTRVTTDALSKLIKVDGITCHVAVTEDECRRVHHVSAGAADVEVFRIAREMPVATYTTMNVINTSISNISEPRLFFVPKYGKKADCRHKPLVMRKNVVIDSSSGRVNIYVVSSDLQNQKHNLCTITRNLRECSTQLSDRELRRVFVSGSVEKDIDRAALGYTLYKQLRARCTLCTTANNYDVPTEVFDLLTKNGLNPLPNASFHSVEISIADYIAHFSVPHVFLPETAQMFVNSFFGPCAYTDQSFDGWDVRNSDLNIEIGEIAFAPVGCVQLPKKFDSMRPILKTPMPLMRDYNTRELMLALEKRNRNVPSMNGVVDIEVSSTEMLESMIAEVFDAAKLKFHLATPITISTNSVGEWLSGQPTAVRPMIVPDFALHCLALNSYNFSIKRKPKPNLTVDATSSYLALQTIVYHEKPINALFCSVFREIKKRVTMSLKPHVKIFCDMSAEEFENVLQRDIPPQNISPLVEKLEIDISKYDKSQRELALEFECKLMRYFGVDDDIVELWFNAHVLTEVYDKTTKLRALIPYQRKSGDASTFIGNTLFLMAVICDLIPVSQLDLALFSGDDSLLYGYGLNQYKNAQHFGLKFNLEIKFFTFEHSYFCSKFLLPVQGHWKFTPDPLKFITKLGRHDLVNPLHVEEYRISFVDTVRNYEDYHTCESVALALRERYGVFRDFTSFLASLPDMTSSENFTKLFYSEVGDVLDLTVVFNRDF</sequence>
<protein>
    <submittedName>
        <fullName evidence="11">ORF1</fullName>
    </submittedName>
</protein>
<dbReference type="SUPFAM" id="SSF52540">
    <property type="entry name" value="P-loop containing nucleoside triphosphate hydrolases"/>
    <property type="match status" value="1"/>
</dbReference>
<evidence type="ECO:0000256" key="5">
    <source>
        <dbReference type="ARBA" id="ARBA00022884"/>
    </source>
</evidence>
<dbReference type="GO" id="GO:0016556">
    <property type="term" value="P:mRNA modification"/>
    <property type="evidence" value="ECO:0007669"/>
    <property type="project" value="InterPro"/>
</dbReference>
<name>A0A1W5RWM1_9VIRU</name>
<dbReference type="Pfam" id="PF00978">
    <property type="entry name" value="RdRP_2"/>
    <property type="match status" value="1"/>
</dbReference>
<dbReference type="PROSITE" id="PS50507">
    <property type="entry name" value="RDRP_SSRNA_POS"/>
    <property type="match status" value="1"/>
</dbReference>
<evidence type="ECO:0000256" key="6">
    <source>
        <dbReference type="ARBA" id="ARBA00022953"/>
    </source>
</evidence>
<dbReference type="InterPro" id="IPR043502">
    <property type="entry name" value="DNA/RNA_pol_sf"/>
</dbReference>
<reference evidence="11" key="1">
    <citation type="journal article" date="2017" name="Evol. Bioinform. Online">
        <title>Discovery and Characterisation of Castlerea Virus, a New Species of Negevirus Isolated in Australia.</title>
        <authorList>
            <person name="O'Brien C.A."/>
            <person name="McLean B.J."/>
            <person name="Colmant A.M.G."/>
            <person name="Harrison J.J."/>
            <person name="Hall-Mendelin S."/>
            <person name="van den Hurk A.F."/>
            <person name="Johansen C.A."/>
            <person name="Watterson D."/>
            <person name="Bielefeldt-Ohmann H."/>
            <person name="Newton N.D."/>
            <person name="Schulz B.L."/>
            <person name="Hall R.A."/>
            <person name="Hobson-Peters J."/>
        </authorList>
    </citation>
    <scope>NUCLEOTIDE SEQUENCE</scope>
    <source>
        <strain evidence="11">B185775</strain>
    </source>
</reference>
<evidence type="ECO:0000256" key="4">
    <source>
        <dbReference type="ARBA" id="ARBA00022840"/>
    </source>
</evidence>
<evidence type="ECO:0000259" key="10">
    <source>
        <dbReference type="PROSITE" id="PS51743"/>
    </source>
</evidence>
<dbReference type="GO" id="GO:0032259">
    <property type="term" value="P:methylation"/>
    <property type="evidence" value="ECO:0007669"/>
    <property type="project" value="InterPro"/>
</dbReference>
<feature type="domain" description="(+)RNA virus helicase C-terminal" evidence="9">
    <location>
        <begin position="1368"/>
        <end position="1688"/>
    </location>
</feature>
<dbReference type="Pfam" id="PF01443">
    <property type="entry name" value="Viral_helicase1"/>
    <property type="match status" value="1"/>
</dbReference>
<dbReference type="PROSITE" id="PS51657">
    <property type="entry name" value="PSRV_HELICASE"/>
    <property type="match status" value="1"/>
</dbReference>
<organism evidence="11">
    <name type="scientific">Castlerea virus</name>
    <dbReference type="NCBI Taxonomy" id="1969351"/>
    <lineage>
        <taxon>Viruses</taxon>
        <taxon>Riboviria</taxon>
        <taxon>Negevirus</taxon>
    </lineage>
</organism>
<dbReference type="PROSITE" id="PS51743">
    <property type="entry name" value="ALPHAVIRUS_MT"/>
    <property type="match status" value="1"/>
</dbReference>
<dbReference type="InterPro" id="IPR027417">
    <property type="entry name" value="P-loop_NTPase"/>
</dbReference>
<dbReference type="SUPFAM" id="SSF56672">
    <property type="entry name" value="DNA/RNA polymerases"/>
    <property type="match status" value="1"/>
</dbReference>
<dbReference type="InterPro" id="IPR001788">
    <property type="entry name" value="RNA-dep_RNA_pol_alsuvir"/>
</dbReference>
<keyword evidence="3" id="KW-0548">Nucleotidyltransferase</keyword>
<feature type="domain" description="Alphavirus-like MT" evidence="10">
    <location>
        <begin position="130"/>
        <end position="335"/>
    </location>
</feature>
<dbReference type="CDD" id="cd23254">
    <property type="entry name" value="Kitaviridae_RdRp"/>
    <property type="match status" value="1"/>
</dbReference>
<dbReference type="EMBL" id="KX886280">
    <property type="protein sequence ID" value="AQZ42313.1"/>
    <property type="molecule type" value="Genomic_RNA"/>
</dbReference>
<dbReference type="Pfam" id="PF01728">
    <property type="entry name" value="FtsJ"/>
    <property type="match status" value="1"/>
</dbReference>
<dbReference type="GO" id="GO:0008174">
    <property type="term" value="F:mRNA methyltransferase activity"/>
    <property type="evidence" value="ECO:0007669"/>
    <property type="project" value="UniProtKB-UniRule"/>
</dbReference>
<dbReference type="GO" id="GO:0003723">
    <property type="term" value="F:RNA binding"/>
    <property type="evidence" value="ECO:0007669"/>
    <property type="project" value="UniProtKB-KW"/>
</dbReference>
<dbReference type="InterPro" id="IPR007094">
    <property type="entry name" value="RNA-dir_pol_PSvirus"/>
</dbReference>
<keyword evidence="6" id="KW-0693">Viral RNA replication</keyword>
<evidence type="ECO:0000256" key="2">
    <source>
        <dbReference type="ARBA" id="ARBA00022679"/>
    </source>
</evidence>
<accession>A0A1W5RWM1</accession>
<evidence type="ECO:0000256" key="3">
    <source>
        <dbReference type="ARBA" id="ARBA00022695"/>
    </source>
</evidence>
<dbReference type="Pfam" id="PF01660">
    <property type="entry name" value="Vmethyltransf"/>
    <property type="match status" value="1"/>
</dbReference>
<feature type="domain" description="RdRp catalytic" evidence="8">
    <location>
        <begin position="2123"/>
        <end position="2236"/>
    </location>
</feature>
<dbReference type="InterPro" id="IPR002588">
    <property type="entry name" value="Alphavirus-like_MT_dom"/>
</dbReference>
<evidence type="ECO:0000259" key="8">
    <source>
        <dbReference type="PROSITE" id="PS50507"/>
    </source>
</evidence>
<dbReference type="GO" id="GO:0039694">
    <property type="term" value="P:viral RNA genome replication"/>
    <property type="evidence" value="ECO:0007669"/>
    <property type="project" value="InterPro"/>
</dbReference>
<keyword evidence="7" id="KW-0507">mRNA processing</keyword>
<dbReference type="InterPro" id="IPR027351">
    <property type="entry name" value="(+)RNA_virus_helicase_core_dom"/>
</dbReference>
<evidence type="ECO:0000256" key="1">
    <source>
        <dbReference type="ARBA" id="ARBA00004531"/>
    </source>
</evidence>
<proteinExistence type="predicted"/>
<dbReference type="GO" id="GO:0003968">
    <property type="term" value="F:RNA-directed RNA polymerase activity"/>
    <property type="evidence" value="ECO:0007669"/>
    <property type="project" value="InterPro"/>
</dbReference>
<evidence type="ECO:0000259" key="9">
    <source>
        <dbReference type="PROSITE" id="PS51657"/>
    </source>
</evidence>
<keyword evidence="5" id="KW-0694">RNA-binding</keyword>
<keyword evidence="4" id="KW-0067">ATP-binding</keyword>
<dbReference type="GO" id="GO:0006351">
    <property type="term" value="P:DNA-templated transcription"/>
    <property type="evidence" value="ECO:0007669"/>
    <property type="project" value="InterPro"/>
</dbReference>
<dbReference type="InterPro" id="IPR002877">
    <property type="entry name" value="RNA_MeTrfase_FtsJ_dom"/>
</dbReference>
<evidence type="ECO:0000256" key="7">
    <source>
        <dbReference type="ARBA" id="ARBA00023042"/>
    </source>
</evidence>
<dbReference type="GO" id="GO:0005524">
    <property type="term" value="F:ATP binding"/>
    <property type="evidence" value="ECO:0007669"/>
    <property type="project" value="UniProtKB-KW"/>
</dbReference>